<feature type="chain" id="PRO_5008627547" description="ThuA-like domain-containing protein" evidence="2">
    <location>
        <begin position="22"/>
        <end position="384"/>
    </location>
</feature>
<dbReference type="InterPro" id="IPR029010">
    <property type="entry name" value="ThuA-like"/>
</dbReference>
<dbReference type="EMBL" id="KI669492">
    <property type="protein sequence ID" value="OCF38101.1"/>
    <property type="molecule type" value="Genomic_DNA"/>
</dbReference>
<feature type="region of interest" description="Disordered" evidence="1">
    <location>
        <begin position="311"/>
        <end position="350"/>
    </location>
</feature>
<evidence type="ECO:0000259" key="3">
    <source>
        <dbReference type="Pfam" id="PF06283"/>
    </source>
</evidence>
<reference evidence="4 5" key="1">
    <citation type="submission" date="2013-07" db="EMBL/GenBank/DDBJ databases">
        <title>The Genome Sequence of Cryptococcus heveanensis BCC8398.</title>
        <authorList>
            <consortium name="The Broad Institute Genome Sequencing Platform"/>
            <person name="Cuomo C."/>
            <person name="Litvintseva A."/>
            <person name="Chen Y."/>
            <person name="Heitman J."/>
            <person name="Sun S."/>
            <person name="Springer D."/>
            <person name="Dromer F."/>
            <person name="Young S.K."/>
            <person name="Zeng Q."/>
            <person name="Gargeya S."/>
            <person name="Fitzgerald M."/>
            <person name="Abouelleil A."/>
            <person name="Alvarado L."/>
            <person name="Berlin A.M."/>
            <person name="Chapman S.B."/>
            <person name="Dewar J."/>
            <person name="Goldberg J."/>
            <person name="Griggs A."/>
            <person name="Gujja S."/>
            <person name="Hansen M."/>
            <person name="Howarth C."/>
            <person name="Imamovic A."/>
            <person name="Larimer J."/>
            <person name="McCowan C."/>
            <person name="Murphy C."/>
            <person name="Pearson M."/>
            <person name="Priest M."/>
            <person name="Roberts A."/>
            <person name="Saif S."/>
            <person name="Shea T."/>
            <person name="Sykes S."/>
            <person name="Wortman J."/>
            <person name="Nusbaum C."/>
            <person name="Birren B."/>
        </authorList>
    </citation>
    <scope>NUCLEOTIDE SEQUENCE [LARGE SCALE GENOMIC DNA]</scope>
    <source>
        <strain evidence="4 5">BCC8398</strain>
    </source>
</reference>
<gene>
    <name evidence="4" type="ORF">I316_00325</name>
</gene>
<dbReference type="SUPFAM" id="SSF52317">
    <property type="entry name" value="Class I glutamine amidotransferase-like"/>
    <property type="match status" value="1"/>
</dbReference>
<evidence type="ECO:0000256" key="2">
    <source>
        <dbReference type="SAM" id="SignalP"/>
    </source>
</evidence>
<sequence>MFAPILTILCFLMTVSLPASALSYENLKVDYPNSPNIPKILVYTYTDGYRHDSIPTAIEALAKGKERWGVEFEFEFEEDKGRFTDEGLQWYDAIMFVSVTGEALDDEGEKAFQRYLQKGGNFIGVHAATVALPQSDMYKQSIGALFEWHPVLQDATFKKEGDSHPATAHIPNGWRFGEEVYYFTSDPRDNGAVVLLSVDENSYNNEGYQSSNGNPHPIGRFDDECIRWGVVIRVLVIKELEADKLPAAWYIDPPKTSQPLAEGISKGGRVFYTALGHSNETWQDDIFMEHVVSGLIWTLNGATTKAYNQGQVGCEDPRPPPPPPQTSTATTEGGERGAVASPTEPGGQVHLANSGTAMRIVESRGMDVSLCFVLGFLVGYYVIV</sequence>
<accession>A0A1B9H4A7</accession>
<feature type="domain" description="ThuA-like" evidence="3">
    <location>
        <begin position="39"/>
        <end position="298"/>
    </location>
</feature>
<evidence type="ECO:0000256" key="1">
    <source>
        <dbReference type="SAM" id="MobiDB-lite"/>
    </source>
</evidence>
<dbReference type="Proteomes" id="UP000092666">
    <property type="component" value="Unassembled WGS sequence"/>
</dbReference>
<evidence type="ECO:0000313" key="5">
    <source>
        <dbReference type="Proteomes" id="UP000092666"/>
    </source>
</evidence>
<dbReference type="Gene3D" id="3.40.50.880">
    <property type="match status" value="1"/>
</dbReference>
<dbReference type="Pfam" id="PF06283">
    <property type="entry name" value="ThuA"/>
    <property type="match status" value="1"/>
</dbReference>
<dbReference type="AlphaFoldDB" id="A0A1B9H4A7"/>
<proteinExistence type="predicted"/>
<organism evidence="4 5">
    <name type="scientific">Kwoniella heveanensis BCC8398</name>
    <dbReference type="NCBI Taxonomy" id="1296120"/>
    <lineage>
        <taxon>Eukaryota</taxon>
        <taxon>Fungi</taxon>
        <taxon>Dikarya</taxon>
        <taxon>Basidiomycota</taxon>
        <taxon>Agaricomycotina</taxon>
        <taxon>Tremellomycetes</taxon>
        <taxon>Tremellales</taxon>
        <taxon>Cryptococcaceae</taxon>
        <taxon>Kwoniella</taxon>
    </lineage>
</organism>
<dbReference type="OrthoDB" id="3482285at2759"/>
<protein>
    <recommendedName>
        <fullName evidence="3">ThuA-like domain-containing protein</fullName>
    </recommendedName>
</protein>
<reference evidence="5" key="2">
    <citation type="submission" date="2013-12" db="EMBL/GenBank/DDBJ databases">
        <title>Evolution of pathogenesis and genome organization in the Tremellales.</title>
        <authorList>
            <person name="Cuomo C."/>
            <person name="Litvintseva A."/>
            <person name="Heitman J."/>
            <person name="Chen Y."/>
            <person name="Sun S."/>
            <person name="Springer D."/>
            <person name="Dromer F."/>
            <person name="Young S."/>
            <person name="Zeng Q."/>
            <person name="Chapman S."/>
            <person name="Gujja S."/>
            <person name="Saif S."/>
            <person name="Birren B."/>
        </authorList>
    </citation>
    <scope>NUCLEOTIDE SEQUENCE [LARGE SCALE GENOMIC DNA]</scope>
    <source>
        <strain evidence="5">BCC8398</strain>
    </source>
</reference>
<feature type="signal peptide" evidence="2">
    <location>
        <begin position="1"/>
        <end position="21"/>
    </location>
</feature>
<name>A0A1B9H4A7_9TREE</name>
<evidence type="ECO:0000313" key="4">
    <source>
        <dbReference type="EMBL" id="OCF38101.1"/>
    </source>
</evidence>
<keyword evidence="2" id="KW-0732">Signal</keyword>
<keyword evidence="5" id="KW-1185">Reference proteome</keyword>
<dbReference type="PANTHER" id="PTHR40469:SF2">
    <property type="entry name" value="GALACTOSE-BINDING DOMAIN-LIKE SUPERFAMILY PROTEIN"/>
    <property type="match status" value="1"/>
</dbReference>
<dbReference type="InterPro" id="IPR029062">
    <property type="entry name" value="Class_I_gatase-like"/>
</dbReference>
<dbReference type="PANTHER" id="PTHR40469">
    <property type="entry name" value="SECRETED GLYCOSYL HYDROLASE"/>
    <property type="match status" value="1"/>
</dbReference>